<evidence type="ECO:0000313" key="11">
    <source>
        <dbReference type="WBParaSite" id="PDA_v2.g19789.t1"/>
    </source>
</evidence>
<keyword evidence="7" id="KW-0325">Glycoprotein</keyword>
<dbReference type="GO" id="GO:0030667">
    <property type="term" value="C:secretory granule membrane"/>
    <property type="evidence" value="ECO:0007669"/>
    <property type="project" value="TreeGrafter"/>
</dbReference>
<dbReference type="Pfam" id="PF03351">
    <property type="entry name" value="DOMON"/>
    <property type="match status" value="1"/>
</dbReference>
<evidence type="ECO:0000256" key="3">
    <source>
        <dbReference type="ARBA" id="ARBA00023002"/>
    </source>
</evidence>
<dbReference type="PRINTS" id="PR00767">
    <property type="entry name" value="DBMONOXGNASE"/>
</dbReference>
<comment type="similarity">
    <text evidence="1">Belongs to the copper type II ascorbate-dependent monooxygenase family.</text>
</comment>
<evidence type="ECO:0000313" key="10">
    <source>
        <dbReference type="Proteomes" id="UP000887578"/>
    </source>
</evidence>
<dbReference type="CDD" id="cd09631">
    <property type="entry name" value="DOMON_DOH"/>
    <property type="match status" value="1"/>
</dbReference>
<dbReference type="InterPro" id="IPR008977">
    <property type="entry name" value="PHM/PNGase_F_dom_sf"/>
</dbReference>
<dbReference type="GO" id="GO:0004500">
    <property type="term" value="F:dopamine beta-monooxygenase activity"/>
    <property type="evidence" value="ECO:0007669"/>
    <property type="project" value="InterPro"/>
</dbReference>
<dbReference type="InterPro" id="IPR036939">
    <property type="entry name" value="Cu2_ascorb_mOase_N_sf"/>
</dbReference>
<dbReference type="GO" id="GO:0005615">
    <property type="term" value="C:extracellular space"/>
    <property type="evidence" value="ECO:0007669"/>
    <property type="project" value="TreeGrafter"/>
</dbReference>
<dbReference type="InterPro" id="IPR000323">
    <property type="entry name" value="Cu2_ascorb_mOase_N"/>
</dbReference>
<reference evidence="11" key="1">
    <citation type="submission" date="2022-11" db="UniProtKB">
        <authorList>
            <consortium name="WormBaseParasite"/>
        </authorList>
    </citation>
    <scope>IDENTIFICATION</scope>
</reference>
<dbReference type="Pfam" id="PF03712">
    <property type="entry name" value="Cu2_monoox_C"/>
    <property type="match status" value="1"/>
</dbReference>
<keyword evidence="5" id="KW-0503">Monooxygenase</keyword>
<dbReference type="InterPro" id="IPR024548">
    <property type="entry name" value="Cu2_monoox_C"/>
</dbReference>
<dbReference type="PANTHER" id="PTHR10157:SF23">
    <property type="entry name" value="MOXD1 HOMOLOG 1"/>
    <property type="match status" value="1"/>
</dbReference>
<feature type="domain" description="DOMON" evidence="9">
    <location>
        <begin position="45"/>
        <end position="163"/>
    </location>
</feature>
<keyword evidence="10" id="KW-1185">Reference proteome</keyword>
<organism evidence="10 11">
    <name type="scientific">Panagrolaimus davidi</name>
    <dbReference type="NCBI Taxonomy" id="227884"/>
    <lineage>
        <taxon>Eukaryota</taxon>
        <taxon>Metazoa</taxon>
        <taxon>Ecdysozoa</taxon>
        <taxon>Nematoda</taxon>
        <taxon>Chromadorea</taxon>
        <taxon>Rhabditida</taxon>
        <taxon>Tylenchina</taxon>
        <taxon>Panagrolaimomorpha</taxon>
        <taxon>Panagrolaimoidea</taxon>
        <taxon>Panagrolaimidae</taxon>
        <taxon>Panagrolaimus</taxon>
    </lineage>
</organism>
<dbReference type="Gene3D" id="2.60.120.230">
    <property type="match status" value="1"/>
</dbReference>
<dbReference type="SUPFAM" id="SSF49742">
    <property type="entry name" value="PHM/PNGase F"/>
    <property type="match status" value="2"/>
</dbReference>
<dbReference type="GO" id="GO:0042420">
    <property type="term" value="P:dopamine catabolic process"/>
    <property type="evidence" value="ECO:0007669"/>
    <property type="project" value="TreeGrafter"/>
</dbReference>
<dbReference type="InterPro" id="IPR020611">
    <property type="entry name" value="Cu2_ascorb_mOase_CS-1"/>
</dbReference>
<evidence type="ECO:0000256" key="2">
    <source>
        <dbReference type="ARBA" id="ARBA00022723"/>
    </source>
</evidence>
<evidence type="ECO:0000256" key="1">
    <source>
        <dbReference type="ARBA" id="ARBA00010676"/>
    </source>
</evidence>
<dbReference type="InterPro" id="IPR014784">
    <property type="entry name" value="Cu2_ascorb_mOase-like_C"/>
</dbReference>
<dbReference type="GO" id="GO:0042421">
    <property type="term" value="P:norepinephrine biosynthetic process"/>
    <property type="evidence" value="ECO:0007669"/>
    <property type="project" value="TreeGrafter"/>
</dbReference>
<proteinExistence type="inferred from homology"/>
<sequence>MNLQFIFSLAIIAVSAFAKRVDRHQHHDESQSNDQTSLLVELSNLKYNLTWYSDFENQEVIFEVFLLKPKEMEVNRWLMFGFSDHGKIEGSDFCLFNYDGNRNFIDGYLNDKLEPKIDFHQDCFLEDLDWKNGTIRFRRKFTTCDIRDYAVEPGTTQFLLATGLDEFKSMNDKNVSYHLRYNMILQYPVKFPANDPDAKTMTILAKDAPVPPQRTTYWCAIVKLDENLQNQKHHVIKIEPVITEGLEQIVHHMVLFHCAAEGDAQYVFNGNCLSSDMYHMCSKTLAAWSMGASTVFYPKEAGLPFGGSGFRPLVMVEIHYNNPKLKKGLRDHSGFKLTYTPNLRPNDAGILEVGHIYSDANSIPPGQKAFPLTSYCIAECTQKLPEEGITIFGTQLHAHETGRKLWTSHFRNGIKIGEVNRDNHYTHHWQHIMALQKPVKVFPGDVLTTTCVYDTADKKEFVFGGYEINNEMCMNYIYYYPVSEIEVCKSAVDNSTLRAWFEKHGVDGSNKTYFHQKYQQLESKWNQSMTDDLIELYTSSKINMACLNHTGQLFEGHKTGWEKIDVPQTFAGIFEKHRDSHECPAIND</sequence>
<evidence type="ECO:0000256" key="5">
    <source>
        <dbReference type="ARBA" id="ARBA00023033"/>
    </source>
</evidence>
<dbReference type="Proteomes" id="UP000887578">
    <property type="component" value="Unplaced"/>
</dbReference>
<dbReference type="PANTHER" id="PTHR10157">
    <property type="entry name" value="DOPAMINE BETA HYDROXYLASE RELATED"/>
    <property type="match status" value="1"/>
</dbReference>
<evidence type="ECO:0000256" key="4">
    <source>
        <dbReference type="ARBA" id="ARBA00023008"/>
    </source>
</evidence>
<keyword evidence="2" id="KW-0479">Metal-binding</keyword>
<name>A0A914PMS4_9BILA</name>
<dbReference type="Pfam" id="PF01082">
    <property type="entry name" value="Cu2_monooxygen"/>
    <property type="match status" value="1"/>
</dbReference>
<keyword evidence="8" id="KW-0732">Signal</keyword>
<dbReference type="FunFam" id="2.60.120.230:FF:000001">
    <property type="entry name" value="Monooxygenase, DBH-like 1"/>
    <property type="match status" value="1"/>
</dbReference>
<keyword evidence="4" id="KW-0186">Copper</keyword>
<dbReference type="Gene3D" id="2.60.120.310">
    <property type="entry name" value="Copper type II, ascorbate-dependent monooxygenase, N-terminal domain"/>
    <property type="match status" value="1"/>
</dbReference>
<dbReference type="WBParaSite" id="PDA_v2.g19789.t1">
    <property type="protein sequence ID" value="PDA_v2.g19789.t1"/>
    <property type="gene ID" value="PDA_v2.g19789"/>
</dbReference>
<dbReference type="GO" id="GO:0006589">
    <property type="term" value="P:octopamine biosynthetic process"/>
    <property type="evidence" value="ECO:0007669"/>
    <property type="project" value="TreeGrafter"/>
</dbReference>
<evidence type="ECO:0000256" key="7">
    <source>
        <dbReference type="ARBA" id="ARBA00023180"/>
    </source>
</evidence>
<dbReference type="PROSITE" id="PS00084">
    <property type="entry name" value="CU2_MONOOXYGENASE_1"/>
    <property type="match status" value="1"/>
</dbReference>
<keyword evidence="6" id="KW-1015">Disulfide bond</keyword>
<accession>A0A914PMS4</accession>
<dbReference type="AlphaFoldDB" id="A0A914PMS4"/>
<dbReference type="GO" id="GO:0005507">
    <property type="term" value="F:copper ion binding"/>
    <property type="evidence" value="ECO:0007669"/>
    <property type="project" value="InterPro"/>
</dbReference>
<evidence type="ECO:0000256" key="8">
    <source>
        <dbReference type="SAM" id="SignalP"/>
    </source>
</evidence>
<feature type="signal peptide" evidence="8">
    <location>
        <begin position="1"/>
        <end position="18"/>
    </location>
</feature>
<feature type="chain" id="PRO_5037759913" evidence="8">
    <location>
        <begin position="19"/>
        <end position="588"/>
    </location>
</feature>
<dbReference type="PROSITE" id="PS50836">
    <property type="entry name" value="DOMON"/>
    <property type="match status" value="1"/>
</dbReference>
<dbReference type="InterPro" id="IPR000945">
    <property type="entry name" value="DBH-like"/>
</dbReference>
<protein>
    <submittedName>
        <fullName evidence="11">DOMON domain-containing protein</fullName>
    </submittedName>
</protein>
<dbReference type="SMART" id="SM00664">
    <property type="entry name" value="DoH"/>
    <property type="match status" value="1"/>
</dbReference>
<keyword evidence="3" id="KW-0560">Oxidoreductase</keyword>
<dbReference type="InterPro" id="IPR005018">
    <property type="entry name" value="DOMON_domain"/>
</dbReference>
<dbReference type="InterPro" id="IPR028460">
    <property type="entry name" value="Tbh/DBH"/>
</dbReference>
<evidence type="ECO:0000256" key="6">
    <source>
        <dbReference type="ARBA" id="ARBA00023157"/>
    </source>
</evidence>
<evidence type="ECO:0000259" key="9">
    <source>
        <dbReference type="PROSITE" id="PS50836"/>
    </source>
</evidence>
<dbReference type="InterPro" id="IPR045266">
    <property type="entry name" value="DOH_DOMON"/>
</dbReference>